<feature type="compositionally biased region" description="Basic and acidic residues" evidence="1">
    <location>
        <begin position="468"/>
        <end position="477"/>
    </location>
</feature>
<keyword evidence="3" id="KW-1185">Reference proteome</keyword>
<dbReference type="InterPro" id="IPR029058">
    <property type="entry name" value="AB_hydrolase_fold"/>
</dbReference>
<feature type="compositionally biased region" description="Polar residues" evidence="1">
    <location>
        <begin position="369"/>
        <end position="378"/>
    </location>
</feature>
<dbReference type="PANTHER" id="PTHR12482:SF5">
    <property type="entry name" value="DUF676 DOMAIN-CONTAINING PROTEIN"/>
    <property type="match status" value="1"/>
</dbReference>
<dbReference type="SUPFAM" id="SSF53474">
    <property type="entry name" value="alpha/beta-Hydrolases"/>
    <property type="match status" value="1"/>
</dbReference>
<organism evidence="2 3">
    <name type="scientific">Paramuricea clavata</name>
    <name type="common">Red gorgonian</name>
    <name type="synonym">Violescent sea-whip</name>
    <dbReference type="NCBI Taxonomy" id="317549"/>
    <lineage>
        <taxon>Eukaryota</taxon>
        <taxon>Metazoa</taxon>
        <taxon>Cnidaria</taxon>
        <taxon>Anthozoa</taxon>
        <taxon>Octocorallia</taxon>
        <taxon>Malacalcyonacea</taxon>
        <taxon>Plexauridae</taxon>
        <taxon>Paramuricea</taxon>
    </lineage>
</organism>
<dbReference type="Pfam" id="PF05057">
    <property type="entry name" value="DUF676"/>
    <property type="match status" value="1"/>
</dbReference>
<feature type="region of interest" description="Disordered" evidence="1">
    <location>
        <begin position="515"/>
        <end position="582"/>
    </location>
</feature>
<dbReference type="AlphaFoldDB" id="A0A6S7KGD5"/>
<dbReference type="InterPro" id="IPR007751">
    <property type="entry name" value="DUF676_lipase-like"/>
</dbReference>
<accession>A0A6S7KGD5</accession>
<protein>
    <submittedName>
        <fullName evidence="2">FAM135B-like isoform X1</fullName>
    </submittedName>
</protein>
<dbReference type="Gene3D" id="3.40.50.1820">
    <property type="entry name" value="alpha/beta hydrolase"/>
    <property type="match status" value="1"/>
</dbReference>
<dbReference type="OrthoDB" id="273452at2759"/>
<name>A0A6S7KGD5_PARCT</name>
<feature type="region of interest" description="Disordered" evidence="1">
    <location>
        <begin position="333"/>
        <end position="356"/>
    </location>
</feature>
<feature type="compositionally biased region" description="Polar residues" evidence="1">
    <location>
        <begin position="478"/>
        <end position="503"/>
    </location>
</feature>
<feature type="compositionally biased region" description="Polar residues" evidence="1">
    <location>
        <begin position="535"/>
        <end position="560"/>
    </location>
</feature>
<reference evidence="2" key="1">
    <citation type="submission" date="2020-04" db="EMBL/GenBank/DDBJ databases">
        <authorList>
            <person name="Alioto T."/>
            <person name="Alioto T."/>
            <person name="Gomez Garrido J."/>
        </authorList>
    </citation>
    <scope>NUCLEOTIDE SEQUENCE</scope>
    <source>
        <strain evidence="2">A484AB</strain>
    </source>
</reference>
<feature type="compositionally biased region" description="Polar residues" evidence="1">
    <location>
        <begin position="390"/>
        <end position="404"/>
    </location>
</feature>
<gene>
    <name evidence="2" type="ORF">PACLA_8A054432</name>
</gene>
<feature type="compositionally biased region" description="Polar residues" evidence="1">
    <location>
        <begin position="414"/>
        <end position="451"/>
    </location>
</feature>
<feature type="region of interest" description="Disordered" evidence="1">
    <location>
        <begin position="368"/>
        <end position="503"/>
    </location>
</feature>
<proteinExistence type="predicted"/>
<dbReference type="EMBL" id="CACRXK020014704">
    <property type="protein sequence ID" value="CAB4027273.1"/>
    <property type="molecule type" value="Genomic_DNA"/>
</dbReference>
<dbReference type="PANTHER" id="PTHR12482">
    <property type="entry name" value="LIPASE ROG1-RELATED-RELATED"/>
    <property type="match status" value="1"/>
</dbReference>
<feature type="compositionally biased region" description="Polar residues" evidence="1">
    <location>
        <begin position="568"/>
        <end position="582"/>
    </location>
</feature>
<evidence type="ECO:0000313" key="3">
    <source>
        <dbReference type="Proteomes" id="UP001152795"/>
    </source>
</evidence>
<dbReference type="Proteomes" id="UP001152795">
    <property type="component" value="Unassembled WGS sequence"/>
</dbReference>
<dbReference type="InterPro" id="IPR044294">
    <property type="entry name" value="Lipase-like"/>
</dbReference>
<evidence type="ECO:0000313" key="2">
    <source>
        <dbReference type="EMBL" id="CAB4027273.1"/>
    </source>
</evidence>
<evidence type="ECO:0000256" key="1">
    <source>
        <dbReference type="SAM" id="MobiDB-lite"/>
    </source>
</evidence>
<comment type="caution">
    <text evidence="2">The sequence shown here is derived from an EMBL/GenBank/DDBJ whole genome shotgun (WGS) entry which is preliminary data.</text>
</comment>
<sequence>MMHFSEAFFVHELPWKSLLNVTDSSFQKHLSMGQCVKSSRYLSIIPPVTIECAEVDGDNTSTPIFFEDRYVNRKGKSLENVYAVPVHGGIEDDVLEHKPLSFGILNQAFNDLSPQVTDSTESGDQDLDTKDVWVDIKTSKENDVMVARVTHAGQDTKVDECKVTEKIGGDEEGIDSVLKGYSANEASPNKKADGSTEATNGTNSKTLLECSVEHLTNSLETLHEVNDTCKDTCTSQDSQEHCGTMQDTIDREVSDVNDIAIIDNTAEKQARKSDVVSVIEPSDGQLASINDPAIATNAQESRANIEGALSEGGKGNASPGNHEDCLQASKDQIQTTDTKSLEDVPEPKVSNCLIPNNNSETTVKKVLGNDSSLESSNGKEVLVLEEGEKTNSSTSLEDMSSNHVRYSPGEATAKKTSSVQYIGCSDTENSSNVAPGNKPSNSSKTGQSDGQDASFKRGEPKPVVGVEKISKEGEPDRAQSTSTGKDKANSTSELCNSPDETTSLNEKINETEANIKEPGCNHIGDSSAKQALGTGVTNNSNLPPTDSSLKSGDSTRSTKGNSDKSSKVRNTAQVNPGKRVSNSIFYEGTNFEENGSEQSLQNEDVSNTQLDTIRLTPNSSTDVIGCFCAGKLAKTSSPYRPTSESDASNIMLHKAKHDVLSQMNYCGTLYSDSTTEFLVQPYFMNPKPDLSMEPVHFVVCVHGLDGNSGDLRLLRCFLEMALPSTKFEFLMSEVNQDNTFVTFEKQTDKLVSEILHHMEAYRISPTRISFIGHSLGNIIIRSALNHPLLEPYVELFHTFLSLSGPHLGMVHHTSSLVSTGMWLLQKWKKSDSLLQLSLNDSTDMRDTFIYKLSKKKGLEYFTNVLLVSSVQDHYAPFHSSRIELPKSLRSNSQEYIVYREMMENLLTPLLNQPNRSLVRYSVYHCLPSSTNTFIGRAAHIAMLDSELFIEKLICTSAAKYFQ</sequence>